<dbReference type="Pfam" id="PF04316">
    <property type="entry name" value="FlgM"/>
    <property type="match status" value="1"/>
</dbReference>
<gene>
    <name evidence="11" type="ORF">EDC38_1040</name>
</gene>
<dbReference type="InterPro" id="IPR035890">
    <property type="entry name" value="Anti-sigma-28_factor_FlgM_sf"/>
</dbReference>
<dbReference type="GO" id="GO:0044781">
    <property type="term" value="P:bacterial-type flagellum organization"/>
    <property type="evidence" value="ECO:0007669"/>
    <property type="project" value="UniProtKB-KW"/>
</dbReference>
<dbReference type="OrthoDB" id="5298032at2"/>
<evidence type="ECO:0000259" key="10">
    <source>
        <dbReference type="Pfam" id="PF04316"/>
    </source>
</evidence>
<accession>A0A3N1NW81</accession>
<feature type="region of interest" description="Disordered" evidence="9">
    <location>
        <begin position="1"/>
        <end position="52"/>
    </location>
</feature>
<comment type="similarity">
    <text evidence="1">Belongs to the FlgM family.</text>
</comment>
<keyword evidence="3" id="KW-0678">Repressor</keyword>
<evidence type="ECO:0000313" key="12">
    <source>
        <dbReference type="Proteomes" id="UP000273643"/>
    </source>
</evidence>
<keyword evidence="5" id="KW-0805">Transcription regulation</keyword>
<keyword evidence="4" id="KW-1005">Bacterial flagellum biogenesis</keyword>
<dbReference type="SUPFAM" id="SSF101498">
    <property type="entry name" value="Anti-sigma factor FlgM"/>
    <property type="match status" value="1"/>
</dbReference>
<dbReference type="EMBL" id="RJUK01000001">
    <property type="protein sequence ID" value="ROQ20435.1"/>
    <property type="molecule type" value="Genomic_DNA"/>
</dbReference>
<dbReference type="RefSeq" id="WP_123637586.1">
    <property type="nucleotide sequence ID" value="NZ_RJUK01000001.1"/>
</dbReference>
<sequence>MVIDSNNGIKPGNNGGNSRPSTVAPRESGPQSGAAGSSPRPASRDSVELSAEAQSMNRLEENLAQLPDVDVERVASLKQAIAEGRFEIDPERIAQNMLNQDDLLG</sequence>
<evidence type="ECO:0000256" key="7">
    <source>
        <dbReference type="ARBA" id="ARBA00024739"/>
    </source>
</evidence>
<reference evidence="11 12" key="1">
    <citation type="submission" date="2018-11" db="EMBL/GenBank/DDBJ databases">
        <title>Genomic Encyclopedia of Type Strains, Phase IV (KMG-IV): sequencing the most valuable type-strain genomes for metagenomic binning, comparative biology and taxonomic classification.</title>
        <authorList>
            <person name="Goeker M."/>
        </authorList>
    </citation>
    <scope>NUCLEOTIDE SEQUENCE [LARGE SCALE GENOMIC DNA]</scope>
    <source>
        <strain evidence="11 12">DSM 16974</strain>
    </source>
</reference>
<keyword evidence="6" id="KW-0804">Transcription</keyword>
<dbReference type="AlphaFoldDB" id="A0A3N1NW81"/>
<dbReference type="InterPro" id="IPR031316">
    <property type="entry name" value="FlgM_C"/>
</dbReference>
<evidence type="ECO:0000313" key="11">
    <source>
        <dbReference type="EMBL" id="ROQ20435.1"/>
    </source>
</evidence>
<name>A0A3N1NW81_9GAMM</name>
<dbReference type="Proteomes" id="UP000273643">
    <property type="component" value="Unassembled WGS sequence"/>
</dbReference>
<dbReference type="NCBIfam" id="TIGR03824">
    <property type="entry name" value="FlgM_jcvi"/>
    <property type="match status" value="1"/>
</dbReference>
<comment type="caution">
    <text evidence="11">The sequence shown here is derived from an EMBL/GenBank/DDBJ whole genome shotgun (WGS) entry which is preliminary data.</text>
</comment>
<organism evidence="11 12">
    <name type="scientific">Marinimicrobium koreense</name>
    <dbReference type="NCBI Taxonomy" id="306545"/>
    <lineage>
        <taxon>Bacteria</taxon>
        <taxon>Pseudomonadati</taxon>
        <taxon>Pseudomonadota</taxon>
        <taxon>Gammaproteobacteria</taxon>
        <taxon>Cellvibrionales</taxon>
        <taxon>Cellvibrionaceae</taxon>
        <taxon>Marinimicrobium</taxon>
    </lineage>
</organism>
<dbReference type="GO" id="GO:0045892">
    <property type="term" value="P:negative regulation of DNA-templated transcription"/>
    <property type="evidence" value="ECO:0007669"/>
    <property type="project" value="InterPro"/>
</dbReference>
<evidence type="ECO:0000256" key="8">
    <source>
        <dbReference type="ARBA" id="ARBA00030117"/>
    </source>
</evidence>
<protein>
    <recommendedName>
        <fullName evidence="2">Negative regulator of flagellin synthesis</fullName>
    </recommendedName>
    <alternativeName>
        <fullName evidence="8">Anti-sigma-28 factor</fullName>
    </alternativeName>
</protein>
<evidence type="ECO:0000256" key="9">
    <source>
        <dbReference type="SAM" id="MobiDB-lite"/>
    </source>
</evidence>
<evidence type="ECO:0000256" key="5">
    <source>
        <dbReference type="ARBA" id="ARBA00023015"/>
    </source>
</evidence>
<evidence type="ECO:0000256" key="6">
    <source>
        <dbReference type="ARBA" id="ARBA00023163"/>
    </source>
</evidence>
<dbReference type="InterPro" id="IPR007412">
    <property type="entry name" value="FlgM"/>
</dbReference>
<comment type="function">
    <text evidence="7">Responsible for the coupling of flagellin expression to flagellar assembly by preventing expression of the flagellin genes when a component of the middle class of proteins is defective. It negatively regulates flagellar genes by inhibiting the activity of FliA by directly binding to FliA.</text>
</comment>
<evidence type="ECO:0000256" key="1">
    <source>
        <dbReference type="ARBA" id="ARBA00005322"/>
    </source>
</evidence>
<evidence type="ECO:0000256" key="4">
    <source>
        <dbReference type="ARBA" id="ARBA00022795"/>
    </source>
</evidence>
<evidence type="ECO:0000256" key="2">
    <source>
        <dbReference type="ARBA" id="ARBA00017823"/>
    </source>
</evidence>
<feature type="compositionally biased region" description="Low complexity" evidence="9">
    <location>
        <begin position="1"/>
        <end position="12"/>
    </location>
</feature>
<feature type="domain" description="Anti-sigma-28 factor FlgM C-terminal" evidence="10">
    <location>
        <begin position="45"/>
        <end position="99"/>
    </location>
</feature>
<evidence type="ECO:0000256" key="3">
    <source>
        <dbReference type="ARBA" id="ARBA00022491"/>
    </source>
</evidence>
<feature type="compositionally biased region" description="Low complexity" evidence="9">
    <location>
        <begin position="28"/>
        <end position="41"/>
    </location>
</feature>
<proteinExistence type="inferred from homology"/>
<keyword evidence="12" id="KW-1185">Reference proteome</keyword>